<dbReference type="InterPro" id="IPR016166">
    <property type="entry name" value="FAD-bd_PCMH"/>
</dbReference>
<dbReference type="InterPro" id="IPR016167">
    <property type="entry name" value="FAD-bd_PCMH_sub1"/>
</dbReference>
<evidence type="ECO:0000256" key="1">
    <source>
        <dbReference type="ARBA" id="ARBA00022827"/>
    </source>
</evidence>
<feature type="domain" description="FAD-binding PCMH-type" evidence="3">
    <location>
        <begin position="5"/>
        <end position="182"/>
    </location>
</feature>
<proteinExistence type="predicted"/>
<organism evidence="4 5">
    <name type="scientific">Tectimicrobiota bacterium</name>
    <dbReference type="NCBI Taxonomy" id="2528274"/>
    <lineage>
        <taxon>Bacteria</taxon>
        <taxon>Pseudomonadati</taxon>
        <taxon>Nitrospinota/Tectimicrobiota group</taxon>
        <taxon>Candidatus Tectimicrobiota</taxon>
    </lineage>
</organism>
<dbReference type="InterPro" id="IPR036683">
    <property type="entry name" value="CO_DH_flav_C_dom_sf"/>
</dbReference>
<evidence type="ECO:0000259" key="3">
    <source>
        <dbReference type="PROSITE" id="PS51387"/>
    </source>
</evidence>
<evidence type="ECO:0000256" key="2">
    <source>
        <dbReference type="SAM" id="MobiDB-lite"/>
    </source>
</evidence>
<name>A0A932M129_UNCTE</name>
<dbReference type="InterPro" id="IPR002346">
    <property type="entry name" value="Mopterin_DH_FAD-bd"/>
</dbReference>
<dbReference type="Pfam" id="PF03450">
    <property type="entry name" value="CO_deh_flav_C"/>
    <property type="match status" value="1"/>
</dbReference>
<reference evidence="4" key="1">
    <citation type="submission" date="2020-07" db="EMBL/GenBank/DDBJ databases">
        <title>Huge and variable diversity of episymbiotic CPR bacteria and DPANN archaea in groundwater ecosystems.</title>
        <authorList>
            <person name="He C.Y."/>
            <person name="Keren R."/>
            <person name="Whittaker M."/>
            <person name="Farag I.F."/>
            <person name="Doudna J."/>
            <person name="Cate J.H.D."/>
            <person name="Banfield J.F."/>
        </authorList>
    </citation>
    <scope>NUCLEOTIDE SEQUENCE</scope>
    <source>
        <strain evidence="4">NC_groundwater_717_Ag_S-0.2um_59_8</strain>
    </source>
</reference>
<dbReference type="InterPro" id="IPR051312">
    <property type="entry name" value="Diverse_Substr_Oxidored"/>
</dbReference>
<dbReference type="GO" id="GO:0016491">
    <property type="term" value="F:oxidoreductase activity"/>
    <property type="evidence" value="ECO:0007669"/>
    <property type="project" value="InterPro"/>
</dbReference>
<dbReference type="InterPro" id="IPR016169">
    <property type="entry name" value="FAD-bd_PCMH_sub2"/>
</dbReference>
<dbReference type="PANTHER" id="PTHR42659">
    <property type="entry name" value="XANTHINE DEHYDROGENASE SUBUNIT C-RELATED"/>
    <property type="match status" value="1"/>
</dbReference>
<protein>
    <submittedName>
        <fullName evidence="4">FAD binding domain-containing protein</fullName>
    </submittedName>
</protein>
<keyword evidence="1" id="KW-0274">FAD</keyword>
<dbReference type="Proteomes" id="UP000741360">
    <property type="component" value="Unassembled WGS sequence"/>
</dbReference>
<sequence length="320" mass="35325">MNYLRELPKFEYLAPQSIPEVCEMLAAHEGEAKLMAGGTDLIIMMRRREVVPHYLIGLKSVPELNFIREEKDGGLTIGAMATSWEIQSSSLVRQRYDFLAKTAADIGSIENLHVSTIGGNLCDGFPCVDFPAPLLTLDAKVKLVSQRGERIVPLDGFYLGYQKTAVEPDELLTEIQILPHNHRYGGAYIKFHDRHAIDITTTGAGAFITLDSDGQTARDVKIALTTSAPVPLRVKGAEAALCGRKVTEEATEEAGRIASEEASPRTSWRSTAEFRTKLVQVLVRRALRQAWRKVTTSSSSGAAPDLWLMHPLDPRIGENR</sequence>
<evidence type="ECO:0000313" key="4">
    <source>
        <dbReference type="EMBL" id="MBI3015055.1"/>
    </source>
</evidence>
<comment type="caution">
    <text evidence="4">The sequence shown here is derived from an EMBL/GenBank/DDBJ whole genome shotgun (WGS) entry which is preliminary data.</text>
</comment>
<dbReference type="EMBL" id="JACPSX010000161">
    <property type="protein sequence ID" value="MBI3015055.1"/>
    <property type="molecule type" value="Genomic_DNA"/>
</dbReference>
<dbReference type="Pfam" id="PF00941">
    <property type="entry name" value="FAD_binding_5"/>
    <property type="match status" value="1"/>
</dbReference>
<evidence type="ECO:0000313" key="5">
    <source>
        <dbReference type="Proteomes" id="UP000741360"/>
    </source>
</evidence>
<feature type="region of interest" description="Disordered" evidence="2">
    <location>
        <begin position="298"/>
        <end position="320"/>
    </location>
</feature>
<dbReference type="PROSITE" id="PS51387">
    <property type="entry name" value="FAD_PCMH"/>
    <property type="match status" value="1"/>
</dbReference>
<dbReference type="PANTHER" id="PTHR42659:SF9">
    <property type="entry name" value="XANTHINE DEHYDROGENASE FAD-BINDING SUBUNIT XDHB-RELATED"/>
    <property type="match status" value="1"/>
</dbReference>
<keyword evidence="1" id="KW-0285">Flavoprotein</keyword>
<dbReference type="Gene3D" id="3.30.465.10">
    <property type="match status" value="1"/>
</dbReference>
<dbReference type="SUPFAM" id="SSF55447">
    <property type="entry name" value="CO dehydrogenase flavoprotein C-terminal domain-like"/>
    <property type="match status" value="1"/>
</dbReference>
<dbReference type="InterPro" id="IPR005107">
    <property type="entry name" value="CO_DH_flav_C"/>
</dbReference>
<dbReference type="Gene3D" id="3.30.390.50">
    <property type="entry name" value="CO dehydrogenase flavoprotein, C-terminal domain"/>
    <property type="match status" value="1"/>
</dbReference>
<dbReference type="GO" id="GO:0071949">
    <property type="term" value="F:FAD binding"/>
    <property type="evidence" value="ECO:0007669"/>
    <property type="project" value="InterPro"/>
</dbReference>
<accession>A0A932M129</accession>
<dbReference type="InterPro" id="IPR036318">
    <property type="entry name" value="FAD-bd_PCMH-like_sf"/>
</dbReference>
<dbReference type="SMART" id="SM01092">
    <property type="entry name" value="CO_deh_flav_C"/>
    <property type="match status" value="1"/>
</dbReference>
<gene>
    <name evidence="4" type="ORF">HYY65_08375</name>
</gene>
<dbReference type="AlphaFoldDB" id="A0A932M129"/>
<dbReference type="SUPFAM" id="SSF56176">
    <property type="entry name" value="FAD-binding/transporter-associated domain-like"/>
    <property type="match status" value="1"/>
</dbReference>
<dbReference type="Gene3D" id="3.30.43.10">
    <property type="entry name" value="Uridine Diphospho-n-acetylenolpyruvylglucosamine Reductase, domain 2"/>
    <property type="match status" value="1"/>
</dbReference>